<dbReference type="EMBL" id="VEVO01000013">
    <property type="protein sequence ID" value="KAF0032894.1"/>
    <property type="molecule type" value="Genomic_DNA"/>
</dbReference>
<comment type="caution">
    <text evidence="1">The sequence shown here is derived from an EMBL/GenBank/DDBJ whole genome shotgun (WGS) entry which is preliminary data.</text>
</comment>
<name>A0A6A4SPB6_SCOMX</name>
<dbReference type="AlphaFoldDB" id="A0A6A4SPB6"/>
<dbReference type="Proteomes" id="UP000438429">
    <property type="component" value="Unassembled WGS sequence"/>
</dbReference>
<reference evidence="1 2" key="1">
    <citation type="submission" date="2019-06" db="EMBL/GenBank/DDBJ databases">
        <title>Draft genomes of female and male turbot (Scophthalmus maximus).</title>
        <authorList>
            <person name="Xu H."/>
            <person name="Xu X.-W."/>
            <person name="Shao C."/>
            <person name="Chen S."/>
        </authorList>
    </citation>
    <scope>NUCLEOTIDE SEQUENCE [LARGE SCALE GENOMIC DNA]</scope>
    <source>
        <strain evidence="1">Ysfricsl-2016a</strain>
        <tissue evidence="1">Blood</tissue>
    </source>
</reference>
<gene>
    <name evidence="1" type="ORF">F2P81_015184</name>
</gene>
<evidence type="ECO:0000313" key="2">
    <source>
        <dbReference type="Proteomes" id="UP000438429"/>
    </source>
</evidence>
<organism evidence="1 2">
    <name type="scientific">Scophthalmus maximus</name>
    <name type="common">Turbot</name>
    <name type="synonym">Psetta maxima</name>
    <dbReference type="NCBI Taxonomy" id="52904"/>
    <lineage>
        <taxon>Eukaryota</taxon>
        <taxon>Metazoa</taxon>
        <taxon>Chordata</taxon>
        <taxon>Craniata</taxon>
        <taxon>Vertebrata</taxon>
        <taxon>Euteleostomi</taxon>
        <taxon>Actinopterygii</taxon>
        <taxon>Neopterygii</taxon>
        <taxon>Teleostei</taxon>
        <taxon>Neoteleostei</taxon>
        <taxon>Acanthomorphata</taxon>
        <taxon>Carangaria</taxon>
        <taxon>Pleuronectiformes</taxon>
        <taxon>Pleuronectoidei</taxon>
        <taxon>Scophthalmidae</taxon>
        <taxon>Scophthalmus</taxon>
    </lineage>
</organism>
<evidence type="ECO:0000313" key="1">
    <source>
        <dbReference type="EMBL" id="KAF0032894.1"/>
    </source>
</evidence>
<proteinExistence type="predicted"/>
<protein>
    <submittedName>
        <fullName evidence="1">Uncharacterized protein</fullName>
    </submittedName>
</protein>
<accession>A0A6A4SPB6</accession>
<sequence>MFTVTTAACVLKHAMFRQSRVGSTLRRRDYTGSGMRRRREAKRPRVYWFVFDEASEVIREEKEPGGVFAADTGHKAVTYRRDVKTFCCGFSSSRRNGKAHR</sequence>